<feature type="compositionally biased region" description="Basic and acidic residues" evidence="1">
    <location>
        <begin position="23"/>
        <end position="33"/>
    </location>
</feature>
<dbReference type="PANTHER" id="PTHR28258:SF1">
    <property type="entry name" value="VACUOLAR SEGREGATION PROTEIN 7"/>
    <property type="match status" value="1"/>
</dbReference>
<gene>
    <name evidence="3" type="ORF">C6P45_005277</name>
</gene>
<feature type="compositionally biased region" description="Polar residues" evidence="1">
    <location>
        <begin position="917"/>
        <end position="931"/>
    </location>
</feature>
<feature type="region of interest" description="Disordered" evidence="1">
    <location>
        <begin position="1052"/>
        <end position="1075"/>
    </location>
</feature>
<feature type="region of interest" description="Disordered" evidence="1">
    <location>
        <begin position="716"/>
        <end position="738"/>
    </location>
</feature>
<evidence type="ECO:0000256" key="1">
    <source>
        <dbReference type="SAM" id="MobiDB-lite"/>
    </source>
</evidence>
<feature type="region of interest" description="Disordered" evidence="1">
    <location>
        <begin position="845"/>
        <end position="957"/>
    </location>
</feature>
<reference evidence="3 4" key="1">
    <citation type="submission" date="2020-11" db="EMBL/GenBank/DDBJ databases">
        <title>Kefir isolates.</title>
        <authorList>
            <person name="Marcisauskas S."/>
            <person name="Kim Y."/>
            <person name="Blasche S."/>
        </authorList>
    </citation>
    <scope>NUCLEOTIDE SEQUENCE [LARGE SCALE GENOMIC DNA]</scope>
    <source>
        <strain evidence="3 4">OG2</strain>
    </source>
</reference>
<sequence length="1321" mass="146478">MALPAVSSSKTNNDNNNAVNSDNNEHKSSSNNNDEKNFIVETETVDAPVASTLLTTHPSIIASNSPITNQKDIHLQSPLESNTPMETRTISNLDNHIVSNIPLNNKNPNNNLVGFDNNIVKDTPINNIPILPDNKIIPRDLHSSEPTRISSEISKEVITTPNNLIDNNPLSSHVQNQSLPLKNKKSSLLIDSNLATGDDHTQDNITMRNNIVEPTINESADSSISNETGLATPSPLMLNSNKGQPQSTTSIRKIINNEEAKGQQIPMNSTDHVIKELPLDSKRTAKSSERPAMHSMNSRDVLMTEKKGNPLVMSNGSNNNSTSSNNSTKKFVIEKLKDSVTPITTTNANIDNNFIKQTPTVTDHNNTDRRDNINKFNSNHQIINKSTDHLAHHAISTDDLHSQLDDSSQKPTKTDFFAARLASAVGENEVSDSEETFVYESAANSTKNRIYPSSSNHVPQIPLSSNNTQHPSTNGTIDVPSTISDREPQHGVVPKMSVPLLNNNKKLMTRLKNPRHISTSGIPVTTGPNNIVATGSHLPTNFNPSQQQQQEHIQNNAYHQVSGQYLPQNISTEGNALGMNNVYNPEKMLHSPTIQNSSHSATTPVKLHGSPNVNHFSNTHGPIEDLLTVRSFNKNNRGSNIQDNRPARPYILDYPKSPNKRSSIASLTKSNVSQQSTSHFSLQHPQQQILQQNVAPSGNAQQRPIPTNFANSLRQMASSSLQHNNSIGSGHGIKPENKKGLRTTVSKIFDTNETPLRIYSGVPDNVNLEDYIDQSDHMANSVSSNNNGGGNTNNVPMLNHNNNISGSIHNHSMNGLNNQNSVRINNYMNSNDGKRAIRNSLNGYQQYENNDNPYANDVPDDNGNNNEYQNYRSHNNKNGNNGDFIYNGSVPIREEDETEYSTYRNSMLNSNGNNANTINRNSNDTGNYSTQSNGNSSHIRNSNGSGNNNNNNNNEDDLQSMFYYNHRANLEARPEISDYEDDDDDVGEDDGGNRSFFARHNFLPAHLNFQGSRHPSYSYPKQPPVQGTFYEYNTSPSNQYMNGQPNEYTPLRNGMEPVGPNPTGRRRYSRNNGGNGYSPHDFYGKKSTWSKFKSAIYFSFVMTILVTIGFVFGFIIATNKELQDFNIVLVDNVISTTDELLFDITASAFNPGFFSISINDGSLDIFAKSKHVPEDDDGGGNDGDNDKEDNRNDDNGDSNTESQMPSLKSKQDSAETVFLGTISKLVPELKFSGGFFNRKYDVSMTSLKIKKPGTNDSDLNQEDPDGSEKWEEIIKYDYDLIIRGNLHYKIPFFNNDRSIAIQRTAKVPKNERDDMVIAQIL</sequence>
<dbReference type="Proteomes" id="UP000750334">
    <property type="component" value="Unassembled WGS sequence"/>
</dbReference>
<dbReference type="Pfam" id="PF12751">
    <property type="entry name" value="Vac7"/>
    <property type="match status" value="2"/>
</dbReference>
<dbReference type="GO" id="GO:0010513">
    <property type="term" value="P:positive regulation of phosphatidylinositol biosynthetic process"/>
    <property type="evidence" value="ECO:0007669"/>
    <property type="project" value="TreeGrafter"/>
</dbReference>
<protein>
    <recommendedName>
        <fullName evidence="5">Vacuolar segregation protein 7</fullName>
    </recommendedName>
</protein>
<dbReference type="GO" id="GO:0000329">
    <property type="term" value="C:fungal-type vacuole membrane"/>
    <property type="evidence" value="ECO:0007669"/>
    <property type="project" value="TreeGrafter"/>
</dbReference>
<feature type="compositionally biased region" description="Low complexity" evidence="1">
    <location>
        <begin position="932"/>
        <end position="953"/>
    </location>
</feature>
<dbReference type="EMBL" id="PUHR01000089">
    <property type="protein sequence ID" value="KAG0667863.1"/>
    <property type="molecule type" value="Genomic_DNA"/>
</dbReference>
<feature type="compositionally biased region" description="Acidic residues" evidence="1">
    <location>
        <begin position="1174"/>
        <end position="1187"/>
    </location>
</feature>
<dbReference type="GO" id="GO:0070772">
    <property type="term" value="C:PAS complex"/>
    <property type="evidence" value="ECO:0007669"/>
    <property type="project" value="TreeGrafter"/>
</dbReference>
<feature type="compositionally biased region" description="Low complexity" evidence="1">
    <location>
        <begin position="1"/>
        <end position="22"/>
    </location>
</feature>
<feature type="transmembrane region" description="Helical" evidence="2">
    <location>
        <begin position="1095"/>
        <end position="1117"/>
    </location>
</feature>
<dbReference type="InterPro" id="IPR024260">
    <property type="entry name" value="Vac7"/>
</dbReference>
<keyword evidence="2" id="KW-0812">Transmembrane</keyword>
<dbReference type="PANTHER" id="PTHR28258">
    <property type="entry name" value="VACUOLAR SEGREGATION PROTEIN 7"/>
    <property type="match status" value="1"/>
</dbReference>
<evidence type="ECO:0000256" key="2">
    <source>
        <dbReference type="SAM" id="Phobius"/>
    </source>
</evidence>
<dbReference type="OrthoDB" id="1204at2759"/>
<feature type="region of interest" description="Disordered" evidence="1">
    <location>
        <begin position="1"/>
        <end position="33"/>
    </location>
</feature>
<feature type="compositionally biased region" description="Polar residues" evidence="1">
    <location>
        <begin position="862"/>
        <end position="881"/>
    </location>
</feature>
<accession>A0A9P6WBC8</accession>
<keyword evidence="2" id="KW-0472">Membrane</keyword>
<feature type="region of interest" description="Disordered" evidence="1">
    <location>
        <begin position="463"/>
        <end position="483"/>
    </location>
</feature>
<dbReference type="GO" id="GO:1903778">
    <property type="term" value="P:protein localization to vacuolar membrane"/>
    <property type="evidence" value="ECO:0007669"/>
    <property type="project" value="TreeGrafter"/>
</dbReference>
<proteinExistence type="predicted"/>
<feature type="region of interest" description="Disordered" evidence="1">
    <location>
        <begin position="1170"/>
        <end position="1212"/>
    </location>
</feature>
<dbReference type="GO" id="GO:0000011">
    <property type="term" value="P:vacuole inheritance"/>
    <property type="evidence" value="ECO:0007669"/>
    <property type="project" value="TreeGrafter"/>
</dbReference>
<feature type="compositionally biased region" description="Polar residues" evidence="1">
    <location>
        <begin position="1198"/>
        <end position="1208"/>
    </location>
</feature>
<feature type="compositionally biased region" description="Low complexity" evidence="1">
    <location>
        <begin position="905"/>
        <end position="916"/>
    </location>
</feature>
<feature type="compositionally biased region" description="Polar residues" evidence="1">
    <location>
        <begin position="660"/>
        <end position="681"/>
    </location>
</feature>
<feature type="region of interest" description="Disordered" evidence="1">
    <location>
        <begin position="657"/>
        <end position="688"/>
    </location>
</feature>
<evidence type="ECO:0000313" key="4">
    <source>
        <dbReference type="Proteomes" id="UP000750334"/>
    </source>
</evidence>
<evidence type="ECO:0000313" key="3">
    <source>
        <dbReference type="EMBL" id="KAG0667863.1"/>
    </source>
</evidence>
<comment type="caution">
    <text evidence="3">The sequence shown here is derived from an EMBL/GenBank/DDBJ whole genome shotgun (WGS) entry which is preliminary data.</text>
</comment>
<keyword evidence="2" id="KW-1133">Transmembrane helix</keyword>
<organism evidence="3 4">
    <name type="scientific">Maudiozyma exigua</name>
    <name type="common">Yeast</name>
    <name type="synonym">Kazachstania exigua</name>
    <dbReference type="NCBI Taxonomy" id="34358"/>
    <lineage>
        <taxon>Eukaryota</taxon>
        <taxon>Fungi</taxon>
        <taxon>Dikarya</taxon>
        <taxon>Ascomycota</taxon>
        <taxon>Saccharomycotina</taxon>
        <taxon>Saccharomycetes</taxon>
        <taxon>Saccharomycetales</taxon>
        <taxon>Saccharomycetaceae</taxon>
        <taxon>Maudiozyma</taxon>
    </lineage>
</organism>
<name>A0A9P6WBC8_MAUEX</name>
<keyword evidence="4" id="KW-1185">Reference proteome</keyword>
<evidence type="ECO:0008006" key="5">
    <source>
        <dbReference type="Google" id="ProtNLM"/>
    </source>
</evidence>
<feature type="compositionally biased region" description="Polar residues" evidence="1">
    <location>
        <begin position="716"/>
        <end position="728"/>
    </location>
</feature>